<dbReference type="OrthoDB" id="1491023at2"/>
<gene>
    <name evidence="2" type="ORF">E4O92_05300</name>
</gene>
<name>A0A4Y9T8E9_9BURK</name>
<keyword evidence="3" id="KW-1185">Reference proteome</keyword>
<accession>A0A4Y9T8E9</accession>
<sequence>MTLTIQQKAKLASHVWQGPGYVTFALLDGAGIPDLLDRLYGTDALEFECLYSGELEPSVAEVAPYIARLERGSDFASWVLGDWGASRGIFAQVTEDVGLPQLRRHFRKLNMVYRDDGRPVLFRYYDPRVMFQFLPLCNEAQLKEMFGPVSRYIVERGPSGAGAALSAPGRELVQEMFE</sequence>
<dbReference type="EMBL" id="SPUM01000033">
    <property type="protein sequence ID" value="TFW33899.1"/>
    <property type="molecule type" value="Genomic_DNA"/>
</dbReference>
<dbReference type="Proteomes" id="UP000297258">
    <property type="component" value="Unassembled WGS sequence"/>
</dbReference>
<dbReference type="Pfam" id="PF13503">
    <property type="entry name" value="DUF4123"/>
    <property type="match status" value="1"/>
</dbReference>
<proteinExistence type="predicted"/>
<comment type="caution">
    <text evidence="2">The sequence shown here is derived from an EMBL/GenBank/DDBJ whole genome shotgun (WGS) entry which is preliminary data.</text>
</comment>
<evidence type="ECO:0000313" key="2">
    <source>
        <dbReference type="EMBL" id="TFW33899.1"/>
    </source>
</evidence>
<organism evidence="2 3">
    <name type="scientific">Massilia horti</name>
    <dbReference type="NCBI Taxonomy" id="2562153"/>
    <lineage>
        <taxon>Bacteria</taxon>
        <taxon>Pseudomonadati</taxon>
        <taxon>Pseudomonadota</taxon>
        <taxon>Betaproteobacteria</taxon>
        <taxon>Burkholderiales</taxon>
        <taxon>Oxalobacteraceae</taxon>
        <taxon>Telluria group</taxon>
        <taxon>Massilia</taxon>
    </lineage>
</organism>
<reference evidence="2 3" key="1">
    <citation type="submission" date="2019-03" db="EMBL/GenBank/DDBJ databases">
        <title>Draft genome of Massilia hortus sp. nov., a novel bacterial species of the Oxalobacteraceae family.</title>
        <authorList>
            <person name="Peta V."/>
            <person name="Raths R."/>
            <person name="Bucking H."/>
        </authorList>
    </citation>
    <scope>NUCLEOTIDE SEQUENCE [LARGE SCALE GENOMIC DNA]</scope>
    <source>
        <strain evidence="2 3">ONC3</strain>
    </source>
</reference>
<dbReference type="RefSeq" id="WP_135188713.1">
    <property type="nucleotide sequence ID" value="NZ_SPUM01000033.1"/>
</dbReference>
<evidence type="ECO:0000313" key="3">
    <source>
        <dbReference type="Proteomes" id="UP000297258"/>
    </source>
</evidence>
<dbReference type="InterPro" id="IPR025391">
    <property type="entry name" value="DUF4123"/>
</dbReference>
<dbReference type="AlphaFoldDB" id="A0A4Y9T8E9"/>
<evidence type="ECO:0000259" key="1">
    <source>
        <dbReference type="Pfam" id="PF13503"/>
    </source>
</evidence>
<protein>
    <submittedName>
        <fullName evidence="2">DUF4123 domain-containing protein</fullName>
    </submittedName>
</protein>
<feature type="domain" description="DUF4123" evidence="1">
    <location>
        <begin position="24"/>
        <end position="143"/>
    </location>
</feature>